<dbReference type="SMART" id="SM00912">
    <property type="entry name" value="Haemagg_act"/>
    <property type="match status" value="1"/>
</dbReference>
<reference evidence="2 3" key="1">
    <citation type="journal article" date="2020" name="ISME J.">
        <title>Comparative genomics reveals insights into cyanobacterial evolution and habitat adaptation.</title>
        <authorList>
            <person name="Chen M.Y."/>
            <person name="Teng W.K."/>
            <person name="Zhao L."/>
            <person name="Hu C.X."/>
            <person name="Zhou Y.K."/>
            <person name="Han B.P."/>
            <person name="Song L.R."/>
            <person name="Shu W.S."/>
        </authorList>
    </citation>
    <scope>NUCLEOTIDE SEQUENCE [LARGE SCALE GENOMIC DNA]</scope>
    <source>
        <strain evidence="2 3">FACHB-391</strain>
    </source>
</reference>
<dbReference type="InterPro" id="IPR008638">
    <property type="entry name" value="FhaB/CdiA-like_TPS"/>
</dbReference>
<feature type="domain" description="Filamentous haemagglutinin FhaB/tRNA nuclease CdiA-like TPS" evidence="1">
    <location>
        <begin position="10"/>
        <end position="121"/>
    </location>
</feature>
<dbReference type="InterPro" id="IPR011050">
    <property type="entry name" value="Pectin_lyase_fold/virulence"/>
</dbReference>
<dbReference type="Gene3D" id="2.160.20.10">
    <property type="entry name" value="Single-stranded right-handed beta-helix, Pectin lyase-like"/>
    <property type="match status" value="2"/>
</dbReference>
<dbReference type="SUPFAM" id="SSF51126">
    <property type="entry name" value="Pectin lyase-like"/>
    <property type="match status" value="3"/>
</dbReference>
<dbReference type="NCBIfam" id="TIGR01901">
    <property type="entry name" value="adhes_NPXG"/>
    <property type="match status" value="1"/>
</dbReference>
<dbReference type="EMBL" id="JACJTE010000092">
    <property type="protein sequence ID" value="MBD2565528.1"/>
    <property type="molecule type" value="Genomic_DNA"/>
</dbReference>
<name>A0ABR8F5S7_NOSLI</name>
<accession>A0ABR8F5S7</accession>
<gene>
    <name evidence="2" type="ORF">H6G95_34190</name>
</gene>
<dbReference type="Pfam" id="PF05860">
    <property type="entry name" value="TPS"/>
    <property type="match status" value="1"/>
</dbReference>
<dbReference type="InterPro" id="IPR012334">
    <property type="entry name" value="Pectin_lyas_fold"/>
</dbReference>
<keyword evidence="3" id="KW-1185">Reference proteome</keyword>
<evidence type="ECO:0000313" key="2">
    <source>
        <dbReference type="EMBL" id="MBD2565528.1"/>
    </source>
</evidence>
<evidence type="ECO:0000259" key="1">
    <source>
        <dbReference type="SMART" id="SM00912"/>
    </source>
</evidence>
<organism evidence="2 3">
    <name type="scientific">Nostoc linckia FACHB-391</name>
    <dbReference type="NCBI Taxonomy" id="2692906"/>
    <lineage>
        <taxon>Bacteria</taxon>
        <taxon>Bacillati</taxon>
        <taxon>Cyanobacteriota</taxon>
        <taxon>Cyanophyceae</taxon>
        <taxon>Nostocales</taxon>
        <taxon>Nostocaceae</taxon>
        <taxon>Nostoc</taxon>
    </lineage>
</organism>
<comment type="caution">
    <text evidence="2">The sequence shown here is derived from an EMBL/GenBank/DDBJ whole genome shotgun (WGS) entry which is preliminary data.</text>
</comment>
<protein>
    <submittedName>
        <fullName evidence="2">Filamentous hemagglutinin N-terminal domain-containing protein</fullName>
    </submittedName>
</protein>
<evidence type="ECO:0000313" key="3">
    <source>
        <dbReference type="Proteomes" id="UP000604661"/>
    </source>
</evidence>
<sequence length="792" mass="81777">MPVNAQIIPDKTLPINSNVEHEGNTNRIEGGTIKGSNLFHSFERFSVLTGNEAYFNNDINIQNIITRITGKSISNIDGILKANGTANLFLLNPNGIIFGNNAKLNIGGSFLATTANQIHFADDTKFSTNNPQPNPLLTVSVPIGLQIDSNPGTIRIQGTGHNLIGPPFSPLITSSSAANLQVQPERTVAIVGGDVILEGGVITARGGRIELGSLSNGSVSINPTTSGWKLGYENVPYFQDINLSKRALVNTSGIGSGSIQIEGRRVTLTDGSVILNQNQGTLPGGTLNVNASESLSVSGSDPIARTAGGLRSETLGFGKAGDIAISTKQVIIKNGGQINNLTFGAATSGNINVNASDFIQLLGVSPFDPAVFSTISTATFNSGNANNITVSTGQFVATDGGNLSSSTFGTGRGGDVTVSATDSLEIIGASPITFQPSILSSISLNAGKAGSLTISTSKLMVRDGGRVDASTLASGEGGSVTINAFKSVEVSGKILGFGEPSLVISSANIVSPTLQKLYRLPPVPSGKSGNVTINTGQLSVTDGAEVNVRNDGSNDAGTLRINAASVSLNKKSAITATTANGEGGNIFVNARYLQLSNYSAVTTTAGSRGNGGNMNINADILSAWGKSSIAANAFYGHGGNVLINTRGLFITRDSQISASSKYGINGTVSINNTGGEIYPTKLKSESIPVAPQIASVCQKNSGMPISKFVNVGTGGLPANSDDMPYMNYEQQNNSVAIHKNNNLEASKASQTEEPIQIIEAQGWIINLDGNVVLTAQNNTATPNSSLSALACR</sequence>
<dbReference type="Proteomes" id="UP000604661">
    <property type="component" value="Unassembled WGS sequence"/>
</dbReference>
<proteinExistence type="predicted"/>